<comment type="similarity">
    <text evidence="1">Belongs to the AB hydrolase superfamily. AB hydrolase 4 family.</text>
</comment>
<dbReference type="InterPro" id="IPR012020">
    <property type="entry name" value="ABHD4"/>
</dbReference>
<evidence type="ECO:0000256" key="2">
    <source>
        <dbReference type="SAM" id="Phobius"/>
    </source>
</evidence>
<name>A0ABD0K3H2_9CAEN</name>
<dbReference type="Gene3D" id="3.40.50.1820">
    <property type="entry name" value="alpha/beta hydrolase"/>
    <property type="match status" value="1"/>
</dbReference>
<comment type="caution">
    <text evidence="3">The sequence shown here is derived from an EMBL/GenBank/DDBJ whole genome shotgun (WGS) entry which is preliminary data.</text>
</comment>
<dbReference type="EMBL" id="JACVVK020000260">
    <property type="protein sequence ID" value="KAK7481571.1"/>
    <property type="molecule type" value="Genomic_DNA"/>
</dbReference>
<dbReference type="InterPro" id="IPR050960">
    <property type="entry name" value="AB_hydrolase_4_sf"/>
</dbReference>
<dbReference type="PANTHER" id="PTHR10794:SF93">
    <property type="entry name" value="SERINE AMINOPEPTIDASE S33 DOMAIN-CONTAINING PROTEIN"/>
    <property type="match status" value="1"/>
</dbReference>
<dbReference type="SUPFAM" id="SSF53474">
    <property type="entry name" value="alpha/beta-Hydrolases"/>
    <property type="match status" value="1"/>
</dbReference>
<dbReference type="AlphaFoldDB" id="A0ABD0K3H2"/>
<accession>A0ABD0K3H2</accession>
<gene>
    <name evidence="3" type="ORF">BaRGS_00027220</name>
</gene>
<dbReference type="Proteomes" id="UP001519460">
    <property type="component" value="Unassembled WGS sequence"/>
</dbReference>
<dbReference type="InterPro" id="IPR029058">
    <property type="entry name" value="AB_hydrolase_fold"/>
</dbReference>
<feature type="transmembrane region" description="Helical" evidence="2">
    <location>
        <begin position="20"/>
        <end position="48"/>
    </location>
</feature>
<proteinExistence type="inferred from homology"/>
<dbReference type="PANTHER" id="PTHR10794">
    <property type="entry name" value="ABHYDROLASE DOMAIN-CONTAINING PROTEIN"/>
    <property type="match status" value="1"/>
</dbReference>
<keyword evidence="2" id="KW-0472">Membrane</keyword>
<feature type="non-terminal residue" evidence="3">
    <location>
        <position position="1"/>
    </location>
</feature>
<keyword evidence="2" id="KW-0812">Transmembrane</keyword>
<evidence type="ECO:0000256" key="1">
    <source>
        <dbReference type="ARBA" id="ARBA00010884"/>
    </source>
</evidence>
<organism evidence="3 4">
    <name type="scientific">Batillaria attramentaria</name>
    <dbReference type="NCBI Taxonomy" id="370345"/>
    <lineage>
        <taxon>Eukaryota</taxon>
        <taxon>Metazoa</taxon>
        <taxon>Spiralia</taxon>
        <taxon>Lophotrochozoa</taxon>
        <taxon>Mollusca</taxon>
        <taxon>Gastropoda</taxon>
        <taxon>Caenogastropoda</taxon>
        <taxon>Sorbeoconcha</taxon>
        <taxon>Cerithioidea</taxon>
        <taxon>Batillariidae</taxon>
        <taxon>Batillaria</taxon>
    </lineage>
</organism>
<sequence length="434" mass="47497">PMVAVEEGGRVAHAAIALCVMYWLVLSYPFTLAITCLGTLLITVLIYLKTLFRTRDCLARLTCRDSTLSHHVTAHCHAFRRALRLPVWARNSHVQSVMGLLAREAGVEFRREYLQLSDGGLVALDWLSGCQYVPHGRPILMILPDLPASALQMGALCREALKLGLKAVVVNRRGQGGSLVNTPKLPGYGEASDLREVVEFLRQEEATLSAVGVGTGGDLLLSYLGEFGSSAHLSSAVCISPSYSGEGTMHTLPAPYSLLYLSHLKRSVLANAKVFGKTARKARATWSLREFDKRVTCPTGGWDDLGEFWADNEPLREADEISVPVLCISSTDDPVSGQKHIPHDLFRALPNFFLLTLPHGGHAGFRQSLHGLSWAENAAVDFVLAMLTFPSQQHHKHVSCAHAHTQTDELMDVMCRTVESEPEVASRTSTETHG</sequence>
<dbReference type="PIRSF" id="PIRSF005211">
    <property type="entry name" value="Ab_hydro_YheT"/>
    <property type="match status" value="1"/>
</dbReference>
<reference evidence="3 4" key="1">
    <citation type="journal article" date="2023" name="Sci. Data">
        <title>Genome assembly of the Korean intertidal mud-creeper Batillaria attramentaria.</title>
        <authorList>
            <person name="Patra A.K."/>
            <person name="Ho P.T."/>
            <person name="Jun S."/>
            <person name="Lee S.J."/>
            <person name="Kim Y."/>
            <person name="Won Y.J."/>
        </authorList>
    </citation>
    <scope>NUCLEOTIDE SEQUENCE [LARGE SCALE GENOMIC DNA]</scope>
    <source>
        <strain evidence="3">Wonlab-2016</strain>
    </source>
</reference>
<evidence type="ECO:0000313" key="4">
    <source>
        <dbReference type="Proteomes" id="UP001519460"/>
    </source>
</evidence>
<protein>
    <submittedName>
        <fullName evidence="3">Uncharacterized protein</fullName>
    </submittedName>
</protein>
<evidence type="ECO:0000313" key="3">
    <source>
        <dbReference type="EMBL" id="KAK7481571.1"/>
    </source>
</evidence>
<keyword evidence="2" id="KW-1133">Transmembrane helix</keyword>
<keyword evidence="4" id="KW-1185">Reference proteome</keyword>